<protein>
    <submittedName>
        <fullName evidence="3">Uncharacterized protein</fullName>
    </submittedName>
</protein>
<sequence length="147" mass="14501">MLNKSAKLIMTGAASILGVALAAGGAWAASGSLTVSDAPGQVLKVDGIGPASLHASETARMHANANARGLFGTSTDATVEGEQDATTDEGESATPTAPQEASKDASTVKGSTTGEEVSAWAHENAGVEVVTPGSAVSVQGEAHAETR</sequence>
<evidence type="ECO:0000313" key="3">
    <source>
        <dbReference type="EMBL" id="GAA3749113.1"/>
    </source>
</evidence>
<dbReference type="RefSeq" id="WP_344757412.1">
    <property type="nucleotide sequence ID" value="NZ_BAABAE010000004.1"/>
</dbReference>
<keyword evidence="4" id="KW-1185">Reference proteome</keyword>
<evidence type="ECO:0000256" key="1">
    <source>
        <dbReference type="SAM" id="MobiDB-lite"/>
    </source>
</evidence>
<comment type="caution">
    <text evidence="3">The sequence shown here is derived from an EMBL/GenBank/DDBJ whole genome shotgun (WGS) entry which is preliminary data.</text>
</comment>
<keyword evidence="2" id="KW-0732">Signal</keyword>
<proteinExistence type="predicted"/>
<evidence type="ECO:0000256" key="2">
    <source>
        <dbReference type="SAM" id="SignalP"/>
    </source>
</evidence>
<feature type="chain" id="PRO_5045509833" evidence="2">
    <location>
        <begin position="29"/>
        <end position="147"/>
    </location>
</feature>
<dbReference type="Proteomes" id="UP001501004">
    <property type="component" value="Unassembled WGS sequence"/>
</dbReference>
<evidence type="ECO:0000313" key="4">
    <source>
        <dbReference type="Proteomes" id="UP001501004"/>
    </source>
</evidence>
<gene>
    <name evidence="3" type="ORF">GCM10022239_25570</name>
</gene>
<reference evidence="4" key="1">
    <citation type="journal article" date="2019" name="Int. J. Syst. Evol. Microbiol.">
        <title>The Global Catalogue of Microorganisms (GCM) 10K type strain sequencing project: providing services to taxonomists for standard genome sequencing and annotation.</title>
        <authorList>
            <consortium name="The Broad Institute Genomics Platform"/>
            <consortium name="The Broad Institute Genome Sequencing Center for Infectious Disease"/>
            <person name="Wu L."/>
            <person name="Ma J."/>
        </authorList>
    </citation>
    <scope>NUCLEOTIDE SEQUENCE [LARGE SCALE GENOMIC DNA]</scope>
    <source>
        <strain evidence="4">JCM 16949</strain>
    </source>
</reference>
<dbReference type="EMBL" id="BAABAE010000004">
    <property type="protein sequence ID" value="GAA3749113.1"/>
    <property type="molecule type" value="Genomic_DNA"/>
</dbReference>
<feature type="compositionally biased region" description="Polar residues" evidence="1">
    <location>
        <begin position="93"/>
        <end position="114"/>
    </location>
</feature>
<accession>A0ABP7FWD8</accession>
<feature type="signal peptide" evidence="2">
    <location>
        <begin position="1"/>
        <end position="28"/>
    </location>
</feature>
<name>A0ABP7FWD8_9MICO</name>
<feature type="compositionally biased region" description="Acidic residues" evidence="1">
    <location>
        <begin position="79"/>
        <end position="91"/>
    </location>
</feature>
<feature type="region of interest" description="Disordered" evidence="1">
    <location>
        <begin position="71"/>
        <end position="114"/>
    </location>
</feature>
<organism evidence="3 4">
    <name type="scientific">Leifsonella bigeumensis</name>
    <dbReference type="NCBI Taxonomy" id="433643"/>
    <lineage>
        <taxon>Bacteria</taxon>
        <taxon>Bacillati</taxon>
        <taxon>Actinomycetota</taxon>
        <taxon>Actinomycetes</taxon>
        <taxon>Micrococcales</taxon>
        <taxon>Microbacteriaceae</taxon>
        <taxon>Leifsonella</taxon>
    </lineage>
</organism>